<feature type="region of interest" description="Disordered" evidence="1">
    <location>
        <begin position="747"/>
        <end position="772"/>
    </location>
</feature>
<evidence type="ECO:0000313" key="2">
    <source>
        <dbReference type="EMBL" id="QBP09713.1"/>
    </source>
</evidence>
<sequence>MSAGYRAYVALGQTLAAQRGLVWTLPLEPDGRVCKGHGWNLSALAGEVPAPAYYLNHLGREPKVLKALAAQSTALVPGPLSAAWQDLIKAATLEQLLVKRNTTGHIAGQIVRPLRVLATCLPDTEPWQLTTLDCHRAIHLASSIQACGKLGQVVEGILRNLFDVQRLADAGPLYHGVSRRQATTTRHRRAAFLKSEDELRESLEQRKRAERLPQRRAFWELVRIVMTEPPRSFVDTLRFLCLRAMIVTGLRIGEVVLLPADWQRTRAYYDRHGQSAGTQGGYAEALLLRHFAEKQQTPTSDSRVLFEKVQYVPEMFRDLLAETLARSVALTEPLRLTLRQQTETGRLLPWYAEHEVVPAAHLYPHLTGNPFWAAMDGAQRADLLDRYRAQFDITLLQEMHDLQRTSHTRQPRLDSAAYVYLNRLEKAMRAGEHPLSFRRADGSVIPPDVRLQWSQTCLHVGELEAYLRGAVPTKLSDTAPLPLMSGQLQSWELLFLAPKRSLAEERDDGICDVTRVMAVNRPDTGFVANAIGERPSGESLFQRYGQSPEDQRLHLESHMLRHLQNTELFRLGVADTIISKRFNRRSVAQSYVYDHRSLAEQLDQIELPVEVELALGEKAATVARMIQAGKASGPLVAAFLRIQADEGDEAAFAYLKAEADGFHVTPYGHCLNSFTVDPCPKHLECFTGCRHLSATNLPENRGHLVKLEGKLAAALAHAEARPASTPGRDNQIAHARTRLDGVRRLLATPEGDHPFPDGPDLSVAPPRGVLDD</sequence>
<reference evidence="2 4" key="1">
    <citation type="submission" date="2019-03" db="EMBL/GenBank/DDBJ databases">
        <title>Comparative insights into the high quality Complete genome sequence of highly metal resistant Cupriavidus metallidurans strain BS1 isolated from a gold-copper mine.</title>
        <authorList>
            <person name="Mazhar H.S."/>
            <person name="Rensing C."/>
        </authorList>
    </citation>
    <scope>NUCLEOTIDE SEQUENCE [LARGE SCALE GENOMIC DNA]</scope>
    <source>
        <strain evidence="2 4">BS1</strain>
    </source>
</reference>
<evidence type="ECO:0000313" key="3">
    <source>
        <dbReference type="EMBL" id="QBP12504.1"/>
    </source>
</evidence>
<evidence type="ECO:0000313" key="4">
    <source>
        <dbReference type="Proteomes" id="UP000253772"/>
    </source>
</evidence>
<accession>A0A482IQ50</accession>
<dbReference type="EMBL" id="CP037901">
    <property type="protein sequence ID" value="QBP12504.1"/>
    <property type="molecule type" value="Genomic_DNA"/>
</dbReference>
<evidence type="ECO:0000256" key="1">
    <source>
        <dbReference type="SAM" id="MobiDB-lite"/>
    </source>
</evidence>
<protein>
    <recommendedName>
        <fullName evidence="5">Integrase</fullName>
    </recommendedName>
</protein>
<dbReference type="AlphaFoldDB" id="A0A482IQ50"/>
<organism evidence="2 4">
    <name type="scientific">Cupriavidus metallidurans</name>
    <dbReference type="NCBI Taxonomy" id="119219"/>
    <lineage>
        <taxon>Bacteria</taxon>
        <taxon>Pseudomonadati</taxon>
        <taxon>Pseudomonadota</taxon>
        <taxon>Betaproteobacteria</taxon>
        <taxon>Burkholderiales</taxon>
        <taxon>Burkholderiaceae</taxon>
        <taxon>Cupriavidus</taxon>
    </lineage>
</organism>
<gene>
    <name evidence="2" type="ORF">DDF84_008040</name>
    <name evidence="3" type="ORF">DDF84_022505</name>
</gene>
<name>A0A482IQ50_9BURK</name>
<dbReference type="OrthoDB" id="6725579at2"/>
<proteinExistence type="predicted"/>
<dbReference type="Proteomes" id="UP000253772">
    <property type="component" value="Chromosome c2"/>
</dbReference>
<evidence type="ECO:0008006" key="5">
    <source>
        <dbReference type="Google" id="ProtNLM"/>
    </source>
</evidence>
<dbReference type="Proteomes" id="UP000253772">
    <property type="component" value="Chromosome c1"/>
</dbReference>
<dbReference type="RefSeq" id="WP_111733944.1">
    <property type="nucleotide sequence ID" value="NZ_CP037900.1"/>
</dbReference>
<dbReference type="EMBL" id="CP037900">
    <property type="protein sequence ID" value="QBP09713.1"/>
    <property type="molecule type" value="Genomic_DNA"/>
</dbReference>